<evidence type="ECO:0000313" key="11">
    <source>
        <dbReference type="Proteomes" id="UP001236723"/>
    </source>
</evidence>
<proteinExistence type="inferred from homology"/>
<evidence type="ECO:0000256" key="8">
    <source>
        <dbReference type="ARBA" id="ARBA00022801"/>
    </source>
</evidence>
<name>A0ABU0DVX2_9BACI</name>
<comment type="cofactor">
    <cofactor evidence="1">
        <name>Co(2+)</name>
        <dbReference type="ChEBI" id="CHEBI:48828"/>
    </cofactor>
</comment>
<evidence type="ECO:0000256" key="5">
    <source>
        <dbReference type="ARBA" id="ARBA00022438"/>
    </source>
</evidence>
<reference evidence="10 11" key="1">
    <citation type="submission" date="2023-07" db="EMBL/GenBank/DDBJ databases">
        <title>Genomic Encyclopedia of Type Strains, Phase IV (KMG-IV): sequencing the most valuable type-strain genomes for metagenomic binning, comparative biology and taxonomic classification.</title>
        <authorList>
            <person name="Goeker M."/>
        </authorList>
    </citation>
    <scope>NUCLEOTIDE SEQUENCE [LARGE SCALE GENOMIC DNA]</scope>
    <source>
        <strain evidence="10 11">DSM 15448</strain>
    </source>
</reference>
<sequence length="413" mass="46335">MVPTKEQLSKYAHLTIKMGVNVQKGQALLINAPIEARQFVHHLVEEAYEAGSEDVQVNWIDEVLTKKRYDHEPLSVLEHVPNWVVERQMTHAKNGGAVLNIHAPNPDLLEDVDAERVAKASKARSEALKDFKKYIINDKIQWSIVSVPTEAWAKKIFDTDDADKAVEDLWKRIFQIIRVDQDDPIQAWKDHNETLFHIRDYLNDKQYDALEYSSEYVDLTVKLPENHVWAGGGAVAETGASFNPNMPTEEVFTAPDFRGVNGTVQNTKPLNYNGNLIDDFKLTFKDGEVVEFEAGKGEETLKHLLDSDEGSKYLGEIALVPHSSPISQSELVFFNTLYDENASCHLALGSAYPTNVEGGEKLEDEELKEKGINTSLIHEDFMVGSADLNVYGVTKDGDQEPIIKDGEWAIKGA</sequence>
<dbReference type="PRINTS" id="PR00919">
    <property type="entry name" value="THERMOPTASE"/>
</dbReference>
<keyword evidence="7" id="KW-0479">Metal-binding</keyword>
<dbReference type="EMBL" id="JAUSUP010000010">
    <property type="protein sequence ID" value="MDQ0352587.1"/>
    <property type="molecule type" value="Genomic_DNA"/>
</dbReference>
<dbReference type="InterPro" id="IPR035097">
    <property type="entry name" value="M29_N-terminal"/>
</dbReference>
<dbReference type="Pfam" id="PF02073">
    <property type="entry name" value="Peptidase_M29"/>
    <property type="match status" value="1"/>
</dbReference>
<organism evidence="10 11">
    <name type="scientific">Alkalibacillus filiformis</name>
    <dbReference type="NCBI Taxonomy" id="200990"/>
    <lineage>
        <taxon>Bacteria</taxon>
        <taxon>Bacillati</taxon>
        <taxon>Bacillota</taxon>
        <taxon>Bacilli</taxon>
        <taxon>Bacillales</taxon>
        <taxon>Bacillaceae</taxon>
        <taxon>Alkalibacillus</taxon>
    </lineage>
</organism>
<comment type="similarity">
    <text evidence="4">Belongs to the peptidase M29 family.</text>
</comment>
<protein>
    <submittedName>
        <fullName evidence="10">Aminopeptidase</fullName>
        <ecNumber evidence="10">3.4.11.-</ecNumber>
    </submittedName>
</protein>
<keyword evidence="11" id="KW-1185">Reference proteome</keyword>
<comment type="cofactor">
    <cofactor evidence="3">
        <name>Zn(2+)</name>
        <dbReference type="ChEBI" id="CHEBI:29105"/>
    </cofactor>
</comment>
<dbReference type="EC" id="3.4.11.-" evidence="10"/>
<dbReference type="Proteomes" id="UP001236723">
    <property type="component" value="Unassembled WGS sequence"/>
</dbReference>
<dbReference type="SUPFAM" id="SSF144052">
    <property type="entry name" value="Thermophilic metalloprotease-like"/>
    <property type="match status" value="1"/>
</dbReference>
<keyword evidence="6" id="KW-0645">Protease</keyword>
<keyword evidence="9" id="KW-0482">Metalloprotease</keyword>
<evidence type="ECO:0000256" key="6">
    <source>
        <dbReference type="ARBA" id="ARBA00022670"/>
    </source>
</evidence>
<dbReference type="Gene3D" id="3.40.1830.10">
    <property type="entry name" value="Thermophilic metalloprotease (M29)"/>
    <property type="match status" value="1"/>
</dbReference>
<dbReference type="InterPro" id="IPR052170">
    <property type="entry name" value="M29_Exopeptidase"/>
</dbReference>
<dbReference type="InterPro" id="IPR000787">
    <property type="entry name" value="Peptidase_M29"/>
</dbReference>
<comment type="caution">
    <text evidence="10">The sequence shown here is derived from an EMBL/GenBank/DDBJ whole genome shotgun (WGS) entry which is preliminary data.</text>
</comment>
<dbReference type="GO" id="GO:0004177">
    <property type="term" value="F:aminopeptidase activity"/>
    <property type="evidence" value="ECO:0007669"/>
    <property type="project" value="UniProtKB-KW"/>
</dbReference>
<dbReference type="PANTHER" id="PTHR34448:SF3">
    <property type="entry name" value="AMINOPEPTIDASE AMPS"/>
    <property type="match status" value="1"/>
</dbReference>
<gene>
    <name evidence="10" type="ORF">J2R98_002434</name>
</gene>
<dbReference type="PANTHER" id="PTHR34448">
    <property type="entry name" value="AMINOPEPTIDASE"/>
    <property type="match status" value="1"/>
</dbReference>
<comment type="cofactor">
    <cofactor evidence="2">
        <name>Mg(2+)</name>
        <dbReference type="ChEBI" id="CHEBI:18420"/>
    </cofactor>
</comment>
<keyword evidence="5 10" id="KW-0031">Aminopeptidase</keyword>
<evidence type="ECO:0000256" key="4">
    <source>
        <dbReference type="ARBA" id="ARBA00008236"/>
    </source>
</evidence>
<evidence type="ECO:0000256" key="1">
    <source>
        <dbReference type="ARBA" id="ARBA00001941"/>
    </source>
</evidence>
<evidence type="ECO:0000313" key="10">
    <source>
        <dbReference type="EMBL" id="MDQ0352587.1"/>
    </source>
</evidence>
<keyword evidence="8 10" id="KW-0378">Hydrolase</keyword>
<evidence type="ECO:0000256" key="9">
    <source>
        <dbReference type="ARBA" id="ARBA00023049"/>
    </source>
</evidence>
<dbReference type="RefSeq" id="WP_307069288.1">
    <property type="nucleotide sequence ID" value="NZ_JAUSUP010000010.1"/>
</dbReference>
<evidence type="ECO:0000256" key="3">
    <source>
        <dbReference type="ARBA" id="ARBA00001947"/>
    </source>
</evidence>
<accession>A0ABU0DVX2</accession>
<evidence type="ECO:0000256" key="7">
    <source>
        <dbReference type="ARBA" id="ARBA00022723"/>
    </source>
</evidence>
<evidence type="ECO:0000256" key="2">
    <source>
        <dbReference type="ARBA" id="ARBA00001946"/>
    </source>
</evidence>